<sequence>MAQACLRAEWEATQGEVCGLASHGERNRAETAATQASRVSNRKVDRKSLCLDSQRTTSWISKEVQPLAMISADATAHAAPNGIMTRKRQRALRAASDLAPGSCTDLETETEGSNNPVASQAADGCQDSQVQSLIPKHRPRGPPRGASMTAAAATDPVQPTLVVDAAAHAELPPSGGNVRAADARKRQRVLRAASDLAPGSRTDLETETEGSDNPGASQTADRQIDSQVQSLSHPNVTRATSMTTAAGPAQLADGRLDSLSAAVLSGQAEGTSTLVVDAAAPAAPSGNAGNMHATDARKRQRVLRAASDLAPGSDTEVETETEGSNNPVASQAADCCQDSQVQSLSAPHMARASSVTAAAATDPVQPTLVVDAAAHAAVPPPGNVRATDSRKRQRALRAASDLAPGSCTDVEMGVEGSNSLVASQAADCRQDSQQQSLSTPNMARVASTAAAGTDPVQPTLVVLRKEESNSPVASQAARGRQNSQEKRLGGAASMTAAAATDAVQPTLVVKAVLRTEESNNSVASQAAGGRQDSQAKSLSGAASMTAAAATLQPTLVVDATAHAAVSQAAFGRQGSQVQSLIAPHMARVASMTEAAATDPVQLADSRLDLQANAVSSGQAEGTPTLVDAAAHASITAARSEVPAANASASAMANIPPILSLAEQLVLSQCVSEPGEGPTLPGDPDMASGGSPARSPMPKAKARRLVGKQPPESRAGCLRSGSAILRERIGHILQPRERGFLVRVHGDGWGSAGGAGGAGFLATVTEADALTFTVIRRPGGDTRAWEETHVLRRYCTVVARSASQECNALKGWGS</sequence>
<evidence type="ECO:0000256" key="1">
    <source>
        <dbReference type="SAM" id="MobiDB-lite"/>
    </source>
</evidence>
<dbReference type="EMBL" id="CAUJNA010003875">
    <property type="protein sequence ID" value="CAJ1411451.1"/>
    <property type="molecule type" value="Genomic_DNA"/>
</dbReference>
<organism evidence="2 3">
    <name type="scientific">Effrenium voratum</name>
    <dbReference type="NCBI Taxonomy" id="2562239"/>
    <lineage>
        <taxon>Eukaryota</taxon>
        <taxon>Sar</taxon>
        <taxon>Alveolata</taxon>
        <taxon>Dinophyceae</taxon>
        <taxon>Suessiales</taxon>
        <taxon>Symbiodiniaceae</taxon>
        <taxon>Effrenium</taxon>
    </lineage>
</organism>
<feature type="compositionally biased region" description="Polar residues" evidence="1">
    <location>
        <begin position="214"/>
        <end position="244"/>
    </location>
</feature>
<feature type="region of interest" description="Disordered" evidence="1">
    <location>
        <begin position="102"/>
        <end position="152"/>
    </location>
</feature>
<feature type="region of interest" description="Disordered" evidence="1">
    <location>
        <begin position="465"/>
        <end position="492"/>
    </location>
</feature>
<feature type="region of interest" description="Disordered" evidence="1">
    <location>
        <begin position="191"/>
        <end position="244"/>
    </location>
</feature>
<dbReference type="AlphaFoldDB" id="A0AA36JTU4"/>
<evidence type="ECO:0000313" key="2">
    <source>
        <dbReference type="EMBL" id="CAJ1411451.1"/>
    </source>
</evidence>
<comment type="caution">
    <text evidence="2">The sequence shown here is derived from an EMBL/GenBank/DDBJ whole genome shotgun (WGS) entry which is preliminary data.</text>
</comment>
<feature type="region of interest" description="Disordered" evidence="1">
    <location>
        <begin position="375"/>
        <end position="408"/>
    </location>
</feature>
<proteinExistence type="predicted"/>
<protein>
    <submittedName>
        <fullName evidence="2">Uncharacterized protein</fullName>
    </submittedName>
</protein>
<dbReference type="Proteomes" id="UP001178507">
    <property type="component" value="Unassembled WGS sequence"/>
</dbReference>
<accession>A0AA36JTU4</accession>
<gene>
    <name evidence="2" type="ORF">EVOR1521_LOCUS32018</name>
</gene>
<keyword evidence="3" id="KW-1185">Reference proteome</keyword>
<reference evidence="2" key="1">
    <citation type="submission" date="2023-08" db="EMBL/GenBank/DDBJ databases">
        <authorList>
            <person name="Chen Y."/>
            <person name="Shah S."/>
            <person name="Dougan E. K."/>
            <person name="Thang M."/>
            <person name="Chan C."/>
        </authorList>
    </citation>
    <scope>NUCLEOTIDE SEQUENCE</scope>
</reference>
<name>A0AA36JTU4_9DINO</name>
<feature type="compositionally biased region" description="Polar residues" evidence="1">
    <location>
        <begin position="431"/>
        <end position="441"/>
    </location>
</feature>
<feature type="region of interest" description="Disordered" evidence="1">
    <location>
        <begin position="307"/>
        <end position="334"/>
    </location>
</feature>
<dbReference type="EMBL" id="CAUJNA010003875">
    <property type="protein sequence ID" value="CAJ1411455.1"/>
    <property type="molecule type" value="Genomic_DNA"/>
</dbReference>
<evidence type="ECO:0000313" key="3">
    <source>
        <dbReference type="Proteomes" id="UP001178507"/>
    </source>
</evidence>
<feature type="region of interest" description="Disordered" evidence="1">
    <location>
        <begin position="671"/>
        <end position="697"/>
    </location>
</feature>
<feature type="region of interest" description="Disordered" evidence="1">
    <location>
        <begin position="431"/>
        <end position="451"/>
    </location>
</feature>